<dbReference type="VEuPathDB" id="VectorBase:ISCI014776"/>
<dbReference type="PANTHER" id="PTHR11733:SF241">
    <property type="entry name" value="GH26575P-RELATED"/>
    <property type="match status" value="1"/>
</dbReference>
<dbReference type="InterPro" id="IPR000718">
    <property type="entry name" value="Peptidase_M13"/>
</dbReference>
<reference evidence="2 4" key="1">
    <citation type="submission" date="2008-03" db="EMBL/GenBank/DDBJ databases">
        <title>Annotation of Ixodes scapularis.</title>
        <authorList>
            <consortium name="Ixodes scapularis Genome Project Consortium"/>
            <person name="Caler E."/>
            <person name="Hannick L.I."/>
            <person name="Bidwell S."/>
            <person name="Joardar V."/>
            <person name="Thiagarajan M."/>
            <person name="Amedeo P."/>
            <person name="Galinsky K.J."/>
            <person name="Schobel S."/>
            <person name="Inman J."/>
            <person name="Hostetler J."/>
            <person name="Miller J."/>
            <person name="Hammond M."/>
            <person name="Megy K."/>
            <person name="Lawson D."/>
            <person name="Kodira C."/>
            <person name="Sutton G."/>
            <person name="Meyer J."/>
            <person name="Hill C.A."/>
            <person name="Birren B."/>
            <person name="Nene V."/>
            <person name="Collins F."/>
            <person name="Alarcon-Chaidez F."/>
            <person name="Wikel S."/>
            <person name="Strausberg R."/>
        </authorList>
    </citation>
    <scope>NUCLEOTIDE SEQUENCE [LARGE SCALE GENOMIC DNA]</scope>
    <source>
        <strain evidence="4">Wikel</strain>
        <strain evidence="2">Wikel colony</strain>
    </source>
</reference>
<dbReference type="VEuPathDB" id="VectorBase:ISCP_014738"/>
<organism>
    <name type="scientific">Ixodes scapularis</name>
    <name type="common">Black-legged tick</name>
    <name type="synonym">Deer tick</name>
    <dbReference type="NCBI Taxonomy" id="6945"/>
    <lineage>
        <taxon>Eukaryota</taxon>
        <taxon>Metazoa</taxon>
        <taxon>Ecdysozoa</taxon>
        <taxon>Arthropoda</taxon>
        <taxon>Chelicerata</taxon>
        <taxon>Arachnida</taxon>
        <taxon>Acari</taxon>
        <taxon>Parasitiformes</taxon>
        <taxon>Ixodida</taxon>
        <taxon>Ixodoidea</taxon>
        <taxon>Ixodidae</taxon>
        <taxon>Ixodinae</taxon>
        <taxon>Ixodes</taxon>
    </lineage>
</organism>
<dbReference type="PRINTS" id="PR00786">
    <property type="entry name" value="NEPRILYSIN"/>
</dbReference>
<dbReference type="HOGENOM" id="CLU_792947_0_0_1"/>
<evidence type="ECO:0000259" key="1">
    <source>
        <dbReference type="Pfam" id="PF01431"/>
    </source>
</evidence>
<dbReference type="Pfam" id="PF01431">
    <property type="entry name" value="Peptidase_M13"/>
    <property type="match status" value="1"/>
</dbReference>
<dbReference type="EnsemblMetazoa" id="ISCW014776-RA">
    <property type="protein sequence ID" value="ISCW014776-PA"/>
    <property type="gene ID" value="ISCW014776"/>
</dbReference>
<dbReference type="GO" id="GO:0006508">
    <property type="term" value="P:proteolysis"/>
    <property type="evidence" value="ECO:0007669"/>
    <property type="project" value="InterPro"/>
</dbReference>
<evidence type="ECO:0000313" key="2">
    <source>
        <dbReference type="EMBL" id="EEC18945.1"/>
    </source>
</evidence>
<protein>
    <submittedName>
        <fullName evidence="2 3">Endothelin-converting enzyme, putative</fullName>
        <ecNumber evidence="2">3.4.24.71</ecNumber>
    </submittedName>
</protein>
<evidence type="ECO:0000313" key="3">
    <source>
        <dbReference type="EnsemblMetazoa" id="ISCW014776-PA"/>
    </source>
</evidence>
<accession>B7QJC3</accession>
<name>B7QJC3_IXOSC</name>
<gene>
    <name evidence="2" type="ORF">IscW_ISCW014776</name>
</gene>
<dbReference type="InterPro" id="IPR042089">
    <property type="entry name" value="Peptidase_M13_dom_2"/>
</dbReference>
<dbReference type="InterPro" id="IPR024079">
    <property type="entry name" value="MetalloPept_cat_dom_sf"/>
</dbReference>
<dbReference type="EMBL" id="ABJB010248146">
    <property type="status" value="NOT_ANNOTATED_CDS"/>
    <property type="molecule type" value="Genomic_DNA"/>
</dbReference>
<keyword evidence="4" id="KW-1185">Reference proteome</keyword>
<reference evidence="3" key="2">
    <citation type="submission" date="2020-05" db="UniProtKB">
        <authorList>
            <consortium name="EnsemblMetazoa"/>
        </authorList>
    </citation>
    <scope>IDENTIFICATION</scope>
    <source>
        <strain evidence="3">wikel</strain>
    </source>
</reference>
<dbReference type="PaxDb" id="6945-B7QJC3"/>
<dbReference type="EMBL" id="DS951148">
    <property type="protein sequence ID" value="EEC18945.1"/>
    <property type="molecule type" value="Genomic_DNA"/>
</dbReference>
<dbReference type="InParanoid" id="B7QJC3"/>
<dbReference type="GO" id="GO:0004222">
    <property type="term" value="F:metalloendopeptidase activity"/>
    <property type="evidence" value="ECO:0007669"/>
    <property type="project" value="UniProtKB-EC"/>
</dbReference>
<sequence>MASLAPYAMSYLLYKDLVHPGVASYTEVLANNIRETMMRSFQSLSWMDKLTLEAALDRMTSIIGIYGTPPRLADKVVLDSYYKYLPLFDKIFSGDLLEALRMKSSRLKEFLGTDPQHVVRREDVEMPLLDANAFYLPHLHMVFIETPLLQLPFVDLALPAAVNYGTMGRVIGHELSHAFGPSASWLSRRSDVLPLYSNQSKQAFDNRLSCLVEQVIQNSGSRPLGLNSIEESFADSAGLEKAYLAYQRLPEEPPQFGYTQEQLFFVKARLEVDDQGSGVHASADLSLMANTGGQVDPGIPVLGRWAVGACEAFVIQLYQVLRMALAIFHSKEILSTRRFFKRHSDSRAQL</sequence>
<dbReference type="EMBL" id="ABJB010418489">
    <property type="status" value="NOT_ANNOTATED_CDS"/>
    <property type="molecule type" value="Genomic_DNA"/>
</dbReference>
<dbReference type="AlphaFoldDB" id="B7QJC3"/>
<dbReference type="Proteomes" id="UP000001555">
    <property type="component" value="Unassembled WGS sequence"/>
</dbReference>
<dbReference type="PANTHER" id="PTHR11733">
    <property type="entry name" value="ZINC METALLOPROTEASE FAMILY M13 NEPRILYSIN-RELATED"/>
    <property type="match status" value="1"/>
</dbReference>
<evidence type="ECO:0000313" key="4">
    <source>
        <dbReference type="Proteomes" id="UP000001555"/>
    </source>
</evidence>
<feature type="domain" description="Peptidase M13 C-terminal" evidence="1">
    <location>
        <begin position="132"/>
        <end position="268"/>
    </location>
</feature>
<dbReference type="OrthoDB" id="6494033at2759"/>
<keyword evidence="2" id="KW-0378">Hydrolase</keyword>
<dbReference type="EC" id="3.4.24.71" evidence="2"/>
<dbReference type="STRING" id="6945.B7QJC3"/>
<dbReference type="VEuPathDB" id="VectorBase:ISCW014776"/>
<dbReference type="PROSITE" id="PS51885">
    <property type="entry name" value="NEPRILYSIN"/>
    <property type="match status" value="1"/>
</dbReference>
<dbReference type="SUPFAM" id="SSF55486">
    <property type="entry name" value="Metalloproteases ('zincins'), catalytic domain"/>
    <property type="match status" value="1"/>
</dbReference>
<proteinExistence type="predicted"/>
<dbReference type="InterPro" id="IPR018497">
    <property type="entry name" value="Peptidase_M13_C"/>
</dbReference>
<dbReference type="Gene3D" id="3.40.390.10">
    <property type="entry name" value="Collagenase (Catalytic Domain)"/>
    <property type="match status" value="1"/>
</dbReference>
<dbReference type="Gene3D" id="1.10.1380.10">
    <property type="entry name" value="Neutral endopeptidase , domain2"/>
    <property type="match status" value="1"/>
</dbReference>